<dbReference type="SUPFAM" id="SSF53254">
    <property type="entry name" value="Phosphoglycerate mutase-like"/>
    <property type="match status" value="1"/>
</dbReference>
<dbReference type="CDD" id="cd07067">
    <property type="entry name" value="HP_PGM_like"/>
    <property type="match status" value="1"/>
</dbReference>
<comment type="caution">
    <text evidence="1">The sequence shown here is derived from an EMBL/GenBank/DDBJ whole genome shotgun (WGS) entry which is preliminary data.</text>
</comment>
<sequence length="190" mass="20832">MRHDRLIFITHPEVVVDPKREVTDWSLSETGRARVARFAASALLVNVTRVWSSAERKAQETADILSAYHGLTVRIEPDLGENDRSATGFLPPQDFEAAADAFFAAPDQSHLGWETARDAQTRITSAVRRICADHVDGDLALVSHGAVGTLLLCALSGLPIDRAHDQPHQGHYWAAPLSTLTPEHGWRALS</sequence>
<dbReference type="InterPro" id="IPR029033">
    <property type="entry name" value="His_PPase_superfam"/>
</dbReference>
<dbReference type="Proteomes" id="UP000193926">
    <property type="component" value="Unassembled WGS sequence"/>
</dbReference>
<organism evidence="1 2">
    <name type="scientific">Marivita geojedonensis</name>
    <dbReference type="NCBI Taxonomy" id="1123756"/>
    <lineage>
        <taxon>Bacteria</taxon>
        <taxon>Pseudomonadati</taxon>
        <taxon>Pseudomonadota</taxon>
        <taxon>Alphaproteobacteria</taxon>
        <taxon>Rhodobacterales</taxon>
        <taxon>Roseobacteraceae</taxon>
        <taxon>Marivita</taxon>
    </lineage>
</organism>
<proteinExistence type="predicted"/>
<dbReference type="Pfam" id="PF00300">
    <property type="entry name" value="His_Phos_1"/>
    <property type="match status" value="1"/>
</dbReference>
<dbReference type="OrthoDB" id="34197at2"/>
<dbReference type="AlphaFoldDB" id="A0A1X4NHZ8"/>
<keyword evidence="2" id="KW-1185">Reference proteome</keyword>
<accession>A0A1X4NHZ8</accession>
<evidence type="ECO:0000313" key="2">
    <source>
        <dbReference type="Proteomes" id="UP000193926"/>
    </source>
</evidence>
<gene>
    <name evidence="1" type="ORF">MGEO_15735</name>
</gene>
<evidence type="ECO:0000313" key="1">
    <source>
        <dbReference type="EMBL" id="OSQ47576.1"/>
    </source>
</evidence>
<protein>
    <submittedName>
        <fullName evidence="1">Phosphoglycerate mutase</fullName>
    </submittedName>
</protein>
<name>A0A1X4NHZ8_9RHOB</name>
<dbReference type="Gene3D" id="3.40.50.1240">
    <property type="entry name" value="Phosphoglycerate mutase-like"/>
    <property type="match status" value="1"/>
</dbReference>
<dbReference type="InterPro" id="IPR013078">
    <property type="entry name" value="His_Pase_superF_clade-1"/>
</dbReference>
<dbReference type="RefSeq" id="WP_085639995.1">
    <property type="nucleotide sequence ID" value="NZ_JFKC01000019.1"/>
</dbReference>
<dbReference type="EMBL" id="JFKC01000019">
    <property type="protein sequence ID" value="OSQ47576.1"/>
    <property type="molecule type" value="Genomic_DNA"/>
</dbReference>
<reference evidence="1 2" key="1">
    <citation type="submission" date="2014-03" db="EMBL/GenBank/DDBJ databases">
        <title>The draft genome sequence of Marivita geojedonensis KCTC 23882.</title>
        <authorList>
            <person name="Lai Q."/>
            <person name="Shao Z."/>
        </authorList>
    </citation>
    <scope>NUCLEOTIDE SEQUENCE [LARGE SCALE GENOMIC DNA]</scope>
    <source>
        <strain evidence="1 2">DPG-138</strain>
    </source>
</reference>
<dbReference type="STRING" id="1123756.MGEO_15735"/>